<dbReference type="InterPro" id="IPR050109">
    <property type="entry name" value="HTH-type_TetR-like_transc_reg"/>
</dbReference>
<name>A0ABV8DTJ3_9NOCA</name>
<accession>A0ABV8DTJ3</accession>
<keyword evidence="5" id="KW-1185">Reference proteome</keyword>
<dbReference type="InterPro" id="IPR009057">
    <property type="entry name" value="Homeodomain-like_sf"/>
</dbReference>
<dbReference type="Gene3D" id="1.10.357.10">
    <property type="entry name" value="Tetracycline Repressor, domain 2"/>
    <property type="match status" value="1"/>
</dbReference>
<dbReference type="Pfam" id="PF00440">
    <property type="entry name" value="TetR_N"/>
    <property type="match status" value="1"/>
</dbReference>
<feature type="domain" description="HTH tetR-type" evidence="3">
    <location>
        <begin position="19"/>
        <end position="78"/>
    </location>
</feature>
<evidence type="ECO:0000313" key="5">
    <source>
        <dbReference type="Proteomes" id="UP001595696"/>
    </source>
</evidence>
<dbReference type="InterPro" id="IPR036271">
    <property type="entry name" value="Tet_transcr_reg_TetR-rel_C_sf"/>
</dbReference>
<evidence type="ECO:0000256" key="2">
    <source>
        <dbReference type="PROSITE-ProRule" id="PRU00335"/>
    </source>
</evidence>
<evidence type="ECO:0000259" key="3">
    <source>
        <dbReference type="PROSITE" id="PS50977"/>
    </source>
</evidence>
<dbReference type="PROSITE" id="PS01081">
    <property type="entry name" value="HTH_TETR_1"/>
    <property type="match status" value="1"/>
</dbReference>
<sequence>MTRSIRVDARTERWRAHRVRMREEFVDAAIRALDALGPGVSMGDIAREAGAAKPKLYRHFEDKTDLYDAVVDRMRELLWTRIAAGADLTADPVRVLIGRAVTEYVLVVDQHPNVFRFLLHSHFTRNAGESERALRSARRSARWAAELVAAVVGDSELDVSGLELVNYSVFGAVASATDWWLGADRAEPAPMPVERFVIYLGTIVTALVEAGSRLHGIVLDLEAPLGGTVEHG</sequence>
<gene>
    <name evidence="4" type="ORF">ACFO0B_15280</name>
</gene>
<dbReference type="PANTHER" id="PTHR30055:SF160">
    <property type="entry name" value="TRANSCRIPTIONAL REGULATORY PROTEIN (PROBABLY ASNC-FAMILY)-RELATED"/>
    <property type="match status" value="1"/>
</dbReference>
<protein>
    <submittedName>
        <fullName evidence="4">TetR/AcrR family transcriptional regulator</fullName>
    </submittedName>
</protein>
<organism evidence="4 5">
    <name type="scientific">Nocardia jiangsuensis</name>
    <dbReference type="NCBI Taxonomy" id="1691563"/>
    <lineage>
        <taxon>Bacteria</taxon>
        <taxon>Bacillati</taxon>
        <taxon>Actinomycetota</taxon>
        <taxon>Actinomycetes</taxon>
        <taxon>Mycobacteriales</taxon>
        <taxon>Nocardiaceae</taxon>
        <taxon>Nocardia</taxon>
    </lineage>
</organism>
<dbReference type="SUPFAM" id="SSF46689">
    <property type="entry name" value="Homeodomain-like"/>
    <property type="match status" value="1"/>
</dbReference>
<dbReference type="PROSITE" id="PS50977">
    <property type="entry name" value="HTH_TETR_2"/>
    <property type="match status" value="1"/>
</dbReference>
<dbReference type="InterPro" id="IPR023772">
    <property type="entry name" value="DNA-bd_HTH_TetR-type_CS"/>
</dbReference>
<dbReference type="PRINTS" id="PR00455">
    <property type="entry name" value="HTHTETR"/>
</dbReference>
<evidence type="ECO:0000313" key="4">
    <source>
        <dbReference type="EMBL" id="MFC3963353.1"/>
    </source>
</evidence>
<dbReference type="EMBL" id="JBHSAX010000014">
    <property type="protein sequence ID" value="MFC3963353.1"/>
    <property type="molecule type" value="Genomic_DNA"/>
</dbReference>
<feature type="DNA-binding region" description="H-T-H motif" evidence="2">
    <location>
        <begin position="41"/>
        <end position="60"/>
    </location>
</feature>
<dbReference type="SUPFAM" id="SSF48498">
    <property type="entry name" value="Tetracyclin repressor-like, C-terminal domain"/>
    <property type="match status" value="1"/>
</dbReference>
<comment type="caution">
    <text evidence="4">The sequence shown here is derived from an EMBL/GenBank/DDBJ whole genome shotgun (WGS) entry which is preliminary data.</text>
</comment>
<evidence type="ECO:0000256" key="1">
    <source>
        <dbReference type="ARBA" id="ARBA00023125"/>
    </source>
</evidence>
<keyword evidence="1 2" id="KW-0238">DNA-binding</keyword>
<proteinExistence type="predicted"/>
<dbReference type="RefSeq" id="WP_378613095.1">
    <property type="nucleotide sequence ID" value="NZ_JBHSAX010000014.1"/>
</dbReference>
<dbReference type="Proteomes" id="UP001595696">
    <property type="component" value="Unassembled WGS sequence"/>
</dbReference>
<dbReference type="PANTHER" id="PTHR30055">
    <property type="entry name" value="HTH-TYPE TRANSCRIPTIONAL REGULATOR RUTR"/>
    <property type="match status" value="1"/>
</dbReference>
<dbReference type="InterPro" id="IPR001647">
    <property type="entry name" value="HTH_TetR"/>
</dbReference>
<reference evidence="5" key="1">
    <citation type="journal article" date="2019" name="Int. J. Syst. Evol. Microbiol.">
        <title>The Global Catalogue of Microorganisms (GCM) 10K type strain sequencing project: providing services to taxonomists for standard genome sequencing and annotation.</title>
        <authorList>
            <consortium name="The Broad Institute Genomics Platform"/>
            <consortium name="The Broad Institute Genome Sequencing Center for Infectious Disease"/>
            <person name="Wu L."/>
            <person name="Ma J."/>
        </authorList>
    </citation>
    <scope>NUCLEOTIDE SEQUENCE [LARGE SCALE GENOMIC DNA]</scope>
    <source>
        <strain evidence="5">CGMCC 4.7330</strain>
    </source>
</reference>